<organism evidence="2 3">
    <name type="scientific">Hwangdonia lutea</name>
    <dbReference type="NCBI Taxonomy" id="3075823"/>
    <lineage>
        <taxon>Bacteria</taxon>
        <taxon>Pseudomonadati</taxon>
        <taxon>Bacteroidota</taxon>
        <taxon>Flavobacteriia</taxon>
        <taxon>Flavobacteriales</taxon>
        <taxon>Flavobacteriaceae</taxon>
        <taxon>Hwangdonia</taxon>
    </lineage>
</organism>
<proteinExistence type="predicted"/>
<dbReference type="KEGG" id="hws:RNZ46_00435"/>
<keyword evidence="1" id="KW-0472">Membrane</keyword>
<protein>
    <submittedName>
        <fullName evidence="2">Uncharacterized protein</fullName>
    </submittedName>
</protein>
<dbReference type="AlphaFoldDB" id="A0AA97ELL6"/>
<feature type="transmembrane region" description="Helical" evidence="1">
    <location>
        <begin position="69"/>
        <end position="92"/>
    </location>
</feature>
<dbReference type="RefSeq" id="WP_316983430.1">
    <property type="nucleotide sequence ID" value="NZ_CP136521.1"/>
</dbReference>
<keyword evidence="3" id="KW-1185">Reference proteome</keyword>
<dbReference type="EMBL" id="CP136521">
    <property type="protein sequence ID" value="WOD43749.1"/>
    <property type="molecule type" value="Genomic_DNA"/>
</dbReference>
<evidence type="ECO:0000313" key="3">
    <source>
        <dbReference type="Proteomes" id="UP001302486"/>
    </source>
</evidence>
<accession>A0AA97ELL6</accession>
<evidence type="ECO:0000313" key="2">
    <source>
        <dbReference type="EMBL" id="WOD43749.1"/>
    </source>
</evidence>
<keyword evidence="1" id="KW-0812">Transmembrane</keyword>
<feature type="transmembrane region" description="Helical" evidence="1">
    <location>
        <begin position="38"/>
        <end position="57"/>
    </location>
</feature>
<gene>
    <name evidence="2" type="ORF">RNZ46_00435</name>
</gene>
<dbReference type="Proteomes" id="UP001302486">
    <property type="component" value="Chromosome"/>
</dbReference>
<keyword evidence="1" id="KW-1133">Transmembrane helix</keyword>
<feature type="transmembrane region" description="Helical" evidence="1">
    <location>
        <begin position="7"/>
        <end position="26"/>
    </location>
</feature>
<name>A0AA97ELL6_9FLAO</name>
<evidence type="ECO:0000256" key="1">
    <source>
        <dbReference type="SAM" id="Phobius"/>
    </source>
</evidence>
<sequence length="214" mass="24849">MKEILKPIIRPIFFGFLFYLFILLGYNADFISNDSIRTWTAIIAGILFMYLIVYAAINKKESFVINAIGFYITHILFSIGMPIFLIINQVFFTDHNKSEPKSLIERDKIEFVSSPIDCNKIKYGTFLNGIDTIIRYSENNKDYELVKVVGFEDKLNRIKWLDSCSYVRVINKGSVTKHIRLGNIKDGEHQMYEKPAIAHKMSEENIKTLTELKN</sequence>
<reference evidence="3" key="1">
    <citation type="submission" date="2024-06" db="EMBL/GenBank/DDBJ databases">
        <title>Hwangdonia haimaensis gen. nov., sp. nov., a member of the family Flavobacteriaceae isolated from the haima cold seep.</title>
        <authorList>
            <person name="Li J."/>
        </authorList>
    </citation>
    <scope>NUCLEOTIDE SEQUENCE [LARGE SCALE GENOMIC DNA]</scope>
    <source>
        <strain evidence="3">SCSIO 19198</strain>
    </source>
</reference>